<dbReference type="PANTHER" id="PTHR21089:SF1">
    <property type="entry name" value="BIFUNCTIONAL 3-DEHYDROQUINATE DEHYDRATASE_SHIKIMATE DEHYDROGENASE, CHLOROPLASTIC"/>
    <property type="match status" value="1"/>
</dbReference>
<evidence type="ECO:0000256" key="5">
    <source>
        <dbReference type="ARBA" id="ARBA00023141"/>
    </source>
</evidence>
<feature type="binding site" evidence="10">
    <location>
        <position position="260"/>
    </location>
    <ligand>
        <name>shikimate</name>
        <dbReference type="ChEBI" id="CHEBI:36208"/>
    </ligand>
</feature>
<keyword evidence="2 10" id="KW-0028">Amino-acid biosynthesis</keyword>
<dbReference type="InterPro" id="IPR006151">
    <property type="entry name" value="Shikm_DH/Glu-tRNA_Rdtase"/>
</dbReference>
<comment type="similarity">
    <text evidence="10">Belongs to the shikimate dehydrogenase family.</text>
</comment>
<dbReference type="Gene3D" id="3.40.50.10860">
    <property type="entry name" value="Leucine Dehydrogenase, chain A, domain 1"/>
    <property type="match status" value="1"/>
</dbReference>
<evidence type="ECO:0000259" key="13">
    <source>
        <dbReference type="Pfam" id="PF18317"/>
    </source>
</evidence>
<comment type="catalytic activity">
    <reaction evidence="8">
        <text>shikimate + NAD(+) = 3-dehydroshikimate + NADH + H(+)</text>
        <dbReference type="Rhea" id="RHEA:17741"/>
        <dbReference type="ChEBI" id="CHEBI:15378"/>
        <dbReference type="ChEBI" id="CHEBI:16630"/>
        <dbReference type="ChEBI" id="CHEBI:36208"/>
        <dbReference type="ChEBI" id="CHEBI:57540"/>
        <dbReference type="ChEBI" id="CHEBI:57945"/>
    </reaction>
</comment>
<dbReference type="AlphaFoldDB" id="K4LIU2"/>
<name>K4LIU2_THEPS</name>
<feature type="binding site" evidence="10">
    <location>
        <position position="232"/>
    </location>
    <ligand>
        <name>shikimate</name>
        <dbReference type="ChEBI" id="CHEBI:36208"/>
    </ligand>
</feature>
<dbReference type="GO" id="GO:0019632">
    <property type="term" value="P:shikimate metabolic process"/>
    <property type="evidence" value="ECO:0007669"/>
    <property type="project" value="InterPro"/>
</dbReference>
<dbReference type="GO" id="GO:0050661">
    <property type="term" value="F:NADP binding"/>
    <property type="evidence" value="ECO:0007669"/>
    <property type="project" value="InterPro"/>
</dbReference>
<reference evidence="14 15" key="1">
    <citation type="journal article" date="2012" name="BMC Genomics">
        <title>Genome-guided analysis of physiological and morphological traits of the fermentative acetate oxidizer Thermacetogenium phaeum.</title>
        <authorList>
            <person name="Oehler D."/>
            <person name="Poehlein A."/>
            <person name="Leimbach A."/>
            <person name="Muller N."/>
            <person name="Daniel R."/>
            <person name="Gottschalk G."/>
            <person name="Schink B."/>
        </authorList>
    </citation>
    <scope>NUCLEOTIDE SEQUENCE [LARGE SCALE GENOMIC DNA]</scope>
    <source>
        <strain evidence="15">ATCC BAA-254 / DSM 26808 / PB</strain>
    </source>
</reference>
<dbReference type="HOGENOM" id="CLU_044063_4_1_9"/>
<feature type="binding site" evidence="10">
    <location>
        <begin position="134"/>
        <end position="138"/>
    </location>
    <ligand>
        <name>NADP(+)</name>
        <dbReference type="ChEBI" id="CHEBI:58349"/>
    </ligand>
</feature>
<dbReference type="KEGG" id="tpz:Tph_c16700"/>
<organism evidence="14 15">
    <name type="scientific">Thermacetogenium phaeum (strain ATCC BAA-254 / DSM 26808 / PB)</name>
    <dbReference type="NCBI Taxonomy" id="1089553"/>
    <lineage>
        <taxon>Bacteria</taxon>
        <taxon>Bacillati</taxon>
        <taxon>Bacillota</taxon>
        <taxon>Clostridia</taxon>
        <taxon>Thermoanaerobacterales</taxon>
        <taxon>Thermoanaerobacteraceae</taxon>
        <taxon>Thermacetogenium</taxon>
    </lineage>
</organism>
<feature type="domain" description="SDH C-terminal" evidence="13">
    <location>
        <begin position="253"/>
        <end position="283"/>
    </location>
</feature>
<dbReference type="RefSeq" id="WP_015050755.1">
    <property type="nucleotide sequence ID" value="NC_018870.1"/>
</dbReference>
<comment type="catalytic activity">
    <reaction evidence="7">
        <text>L-quinate + NAD(+) = 3-dehydroquinate + NADH + H(+)</text>
        <dbReference type="Rhea" id="RHEA:22364"/>
        <dbReference type="ChEBI" id="CHEBI:15378"/>
        <dbReference type="ChEBI" id="CHEBI:29751"/>
        <dbReference type="ChEBI" id="CHEBI:32364"/>
        <dbReference type="ChEBI" id="CHEBI:57540"/>
        <dbReference type="ChEBI" id="CHEBI:57945"/>
        <dbReference type="EC" id="1.1.1.24"/>
    </reaction>
</comment>
<dbReference type="FunFam" id="3.40.50.720:FF:000086">
    <property type="entry name" value="Quinate/shikimate dehydrogenase"/>
    <property type="match status" value="1"/>
</dbReference>
<feature type="binding site" evidence="10">
    <location>
        <position position="109"/>
    </location>
    <ligand>
        <name>shikimate</name>
        <dbReference type="ChEBI" id="CHEBI:36208"/>
    </ligand>
</feature>
<comment type="function">
    <text evidence="10">Involved in the biosynthesis of the chorismate, which leads to the biosynthesis of aromatic amino acids. Catalyzes the reversible NADPH linked reduction of 3-dehydroshikimate (DHSA) to yield shikimate (SA).</text>
</comment>
<protein>
    <recommendedName>
        <fullName evidence="10">Shikimate dehydrogenase (NADP(+))</fullName>
        <shortName evidence="10">SDH</shortName>
        <ecNumber evidence="10">1.1.1.25</ecNumber>
    </recommendedName>
</protein>
<dbReference type="SUPFAM" id="SSF51735">
    <property type="entry name" value="NAD(P)-binding Rossmann-fold domains"/>
    <property type="match status" value="1"/>
</dbReference>
<dbReference type="Pfam" id="PF01488">
    <property type="entry name" value="Shikimate_DH"/>
    <property type="match status" value="1"/>
</dbReference>
<dbReference type="EMBL" id="CP003732">
    <property type="protein sequence ID" value="AFV11875.1"/>
    <property type="molecule type" value="Genomic_DNA"/>
</dbReference>
<evidence type="ECO:0000256" key="2">
    <source>
        <dbReference type="ARBA" id="ARBA00022605"/>
    </source>
</evidence>
<feature type="binding site" evidence="10">
    <location>
        <position position="69"/>
    </location>
    <ligand>
        <name>shikimate</name>
        <dbReference type="ChEBI" id="CHEBI:36208"/>
    </ligand>
</feature>
<dbReference type="CDD" id="cd01065">
    <property type="entry name" value="NAD_bind_Shikimate_DH"/>
    <property type="match status" value="1"/>
</dbReference>
<dbReference type="PANTHER" id="PTHR21089">
    <property type="entry name" value="SHIKIMATE DEHYDROGENASE"/>
    <property type="match status" value="1"/>
</dbReference>
<evidence type="ECO:0000256" key="10">
    <source>
        <dbReference type="HAMAP-Rule" id="MF_00222"/>
    </source>
</evidence>
<dbReference type="NCBIfam" id="NF001314">
    <property type="entry name" value="PRK00258.2-2"/>
    <property type="match status" value="1"/>
</dbReference>
<evidence type="ECO:0000256" key="3">
    <source>
        <dbReference type="ARBA" id="ARBA00022857"/>
    </source>
</evidence>
<feature type="binding site" evidence="10">
    <location>
        <position position="230"/>
    </location>
    <ligand>
        <name>NADP(+)</name>
        <dbReference type="ChEBI" id="CHEBI:58349"/>
    </ligand>
</feature>
<dbReference type="InterPro" id="IPR041121">
    <property type="entry name" value="SDH_C"/>
</dbReference>
<evidence type="ECO:0000313" key="15">
    <source>
        <dbReference type="Proteomes" id="UP000000467"/>
    </source>
</evidence>
<comment type="pathway">
    <text evidence="1 10">Metabolic intermediate biosynthesis; chorismate biosynthesis; chorismate from D-erythrose 4-phosphate and phosphoenolpyruvate: step 4/7.</text>
</comment>
<dbReference type="GO" id="GO:0004764">
    <property type="term" value="F:shikimate 3-dehydrogenase (NADP+) activity"/>
    <property type="evidence" value="ECO:0007669"/>
    <property type="project" value="UniProtKB-UniRule"/>
</dbReference>
<keyword evidence="15" id="KW-1185">Reference proteome</keyword>
<evidence type="ECO:0000256" key="9">
    <source>
        <dbReference type="ARBA" id="ARBA00060613"/>
    </source>
</evidence>
<dbReference type="NCBIfam" id="TIGR00507">
    <property type="entry name" value="aroE"/>
    <property type="match status" value="1"/>
</dbReference>
<comment type="caution">
    <text evidence="10">Lacks conserved residue(s) required for the propagation of feature annotation.</text>
</comment>
<dbReference type="GO" id="GO:0009423">
    <property type="term" value="P:chorismate biosynthetic process"/>
    <property type="evidence" value="ECO:0007669"/>
    <property type="project" value="UniProtKB-UniRule"/>
</dbReference>
<dbReference type="Pfam" id="PF18317">
    <property type="entry name" value="SDH_C"/>
    <property type="match status" value="1"/>
</dbReference>
<proteinExistence type="inferred from homology"/>
<feature type="domain" description="Shikimate dehydrogenase substrate binding N-terminal" evidence="12">
    <location>
        <begin position="14"/>
        <end position="96"/>
    </location>
</feature>
<dbReference type="HAMAP" id="MF_00222">
    <property type="entry name" value="Shikimate_DH_AroE"/>
    <property type="match status" value="1"/>
</dbReference>
<sequence length="301" mass="30999">MGIAIGGQTKVFALYGDPVGHSLSPVMQNRAFAACGLDCCYVPLRVKRDGLATAVAAIRALGLGGVNITIPHKESVLKYLDEVDREAELIGAVNAVVRRENRLCGYNTDAAGFLRSLREEAGFEATGKKAVVLGAGGAARAVAFALAIGGAVSLSVINRDPGRARTLAADLERKTGCCTAAGSFHDGLLEEALKGADLVVNATPVGMFPDCHSSPIPAEKLPPGILVCDLVYNPIRTKLLADAAAAGCRVLNGVGMLVAQGALAFELWTGIEAPVAAMREAVEECLLSYKGGKGGGIEAGN</sequence>
<keyword evidence="5 10" id="KW-0057">Aromatic amino acid biosynthesis</keyword>
<feature type="binding site" evidence="10">
    <location>
        <begin position="22"/>
        <end position="24"/>
    </location>
    <ligand>
        <name>shikimate</name>
        <dbReference type="ChEBI" id="CHEBI:36208"/>
    </ligand>
</feature>
<comment type="pathway">
    <text evidence="9">Aromatic compound metabolism; 3,4-dihydroxybenzoate biosynthesis; 3-dehydroquinate from D-quinate (NAD(+) route).</text>
</comment>
<keyword evidence="3 10" id="KW-0521">NADP</keyword>
<dbReference type="InterPro" id="IPR046346">
    <property type="entry name" value="Aminoacid_DH-like_N_sf"/>
</dbReference>
<keyword evidence="4 10" id="KW-0560">Oxidoreductase</keyword>
<feature type="active site" description="Proton acceptor" evidence="10">
    <location>
        <position position="73"/>
    </location>
</feature>
<evidence type="ECO:0000313" key="14">
    <source>
        <dbReference type="EMBL" id="AFV11875.1"/>
    </source>
</evidence>
<dbReference type="Pfam" id="PF08501">
    <property type="entry name" value="Shikimate_dh_N"/>
    <property type="match status" value="1"/>
</dbReference>
<dbReference type="InterPro" id="IPR022893">
    <property type="entry name" value="Shikimate_DH_fam"/>
</dbReference>
<gene>
    <name evidence="10 14" type="primary">aroE</name>
    <name evidence="14" type="ordered locus">Tph_c16700</name>
</gene>
<dbReference type="eggNOG" id="COG0169">
    <property type="taxonomic scope" value="Bacteria"/>
</dbReference>
<evidence type="ECO:0000256" key="8">
    <source>
        <dbReference type="ARBA" id="ARBA00052329"/>
    </source>
</evidence>
<evidence type="ECO:0000256" key="7">
    <source>
        <dbReference type="ARBA" id="ARBA00051639"/>
    </source>
</evidence>
<evidence type="ECO:0000256" key="1">
    <source>
        <dbReference type="ARBA" id="ARBA00004871"/>
    </source>
</evidence>
<dbReference type="UniPathway" id="UPA00053">
    <property type="reaction ID" value="UER00087"/>
</dbReference>
<dbReference type="STRING" id="1089553.Tph_c16700"/>
<dbReference type="EC" id="1.1.1.25" evidence="10"/>
<dbReference type="Proteomes" id="UP000000467">
    <property type="component" value="Chromosome"/>
</dbReference>
<feature type="domain" description="Quinate/shikimate 5-dehydrogenase/glutamyl-tRNA reductase" evidence="11">
    <location>
        <begin position="124"/>
        <end position="203"/>
    </location>
</feature>
<dbReference type="OrthoDB" id="9792692at2"/>
<dbReference type="InterPro" id="IPR036291">
    <property type="entry name" value="NAD(P)-bd_dom_sf"/>
</dbReference>
<dbReference type="GO" id="GO:0052734">
    <property type="term" value="F:shikimate 3-dehydrogenase (NAD+) activity"/>
    <property type="evidence" value="ECO:0007669"/>
    <property type="project" value="RHEA"/>
</dbReference>
<dbReference type="Gene3D" id="3.40.50.720">
    <property type="entry name" value="NAD(P)-binding Rossmann-like Domain"/>
    <property type="match status" value="1"/>
</dbReference>
<comment type="catalytic activity">
    <reaction evidence="6 10">
        <text>shikimate + NADP(+) = 3-dehydroshikimate + NADPH + H(+)</text>
        <dbReference type="Rhea" id="RHEA:17737"/>
        <dbReference type="ChEBI" id="CHEBI:15378"/>
        <dbReference type="ChEBI" id="CHEBI:16630"/>
        <dbReference type="ChEBI" id="CHEBI:36208"/>
        <dbReference type="ChEBI" id="CHEBI:57783"/>
        <dbReference type="ChEBI" id="CHEBI:58349"/>
        <dbReference type="EC" id="1.1.1.25"/>
    </reaction>
</comment>
<dbReference type="GO" id="GO:0030266">
    <property type="term" value="F:quinate 3-dehydrogenase (NAD+) activity"/>
    <property type="evidence" value="ECO:0007669"/>
    <property type="project" value="UniProtKB-EC"/>
</dbReference>
<dbReference type="GO" id="GO:0009073">
    <property type="term" value="P:aromatic amino acid family biosynthetic process"/>
    <property type="evidence" value="ECO:0007669"/>
    <property type="project" value="UniProtKB-KW"/>
</dbReference>
<evidence type="ECO:0000256" key="6">
    <source>
        <dbReference type="ARBA" id="ARBA00049442"/>
    </source>
</evidence>
<feature type="binding site" evidence="10">
    <location>
        <position position="94"/>
    </location>
    <ligand>
        <name>shikimate</name>
        <dbReference type="ChEBI" id="CHEBI:36208"/>
    </ligand>
</feature>
<comment type="subunit">
    <text evidence="10">Homodimer.</text>
</comment>
<feature type="binding site" evidence="10">
    <location>
        <position position="253"/>
    </location>
    <ligand>
        <name>NADP(+)</name>
        <dbReference type="ChEBI" id="CHEBI:58349"/>
    </ligand>
</feature>
<dbReference type="InterPro" id="IPR011342">
    <property type="entry name" value="Shikimate_DH"/>
</dbReference>
<accession>K4LIU2</accession>
<dbReference type="NCBIfam" id="NF001319">
    <property type="entry name" value="PRK00258.3-3"/>
    <property type="match status" value="1"/>
</dbReference>
<evidence type="ECO:0000256" key="4">
    <source>
        <dbReference type="ARBA" id="ARBA00023002"/>
    </source>
</evidence>
<evidence type="ECO:0000259" key="12">
    <source>
        <dbReference type="Pfam" id="PF08501"/>
    </source>
</evidence>
<dbReference type="SUPFAM" id="SSF53223">
    <property type="entry name" value="Aminoacid dehydrogenase-like, N-terminal domain"/>
    <property type="match status" value="1"/>
</dbReference>
<dbReference type="InterPro" id="IPR013708">
    <property type="entry name" value="Shikimate_DH-bd_N"/>
</dbReference>
<dbReference type="GO" id="GO:0008652">
    <property type="term" value="P:amino acid biosynthetic process"/>
    <property type="evidence" value="ECO:0007669"/>
    <property type="project" value="UniProtKB-KW"/>
</dbReference>
<evidence type="ECO:0000259" key="11">
    <source>
        <dbReference type="Pfam" id="PF01488"/>
    </source>
</evidence>